<feature type="non-terminal residue" evidence="1">
    <location>
        <position position="90"/>
    </location>
</feature>
<dbReference type="AlphaFoldDB" id="W0FLV7"/>
<dbReference type="EMBL" id="KC246859">
    <property type="protein sequence ID" value="AHF25926.1"/>
    <property type="molecule type" value="Genomic_DNA"/>
</dbReference>
<proteinExistence type="predicted"/>
<name>W0FLV7_9BACT</name>
<accession>W0FLV7</accession>
<evidence type="ECO:0000313" key="1">
    <source>
        <dbReference type="EMBL" id="AHF25926.1"/>
    </source>
</evidence>
<organism evidence="1">
    <name type="scientific">uncultured bacterium Contigcl_1542</name>
    <dbReference type="NCBI Taxonomy" id="1393651"/>
    <lineage>
        <taxon>Bacteria</taxon>
        <taxon>environmental samples</taxon>
    </lineage>
</organism>
<protein>
    <submittedName>
        <fullName evidence="1">Uncharacterized protein</fullName>
    </submittedName>
</protein>
<reference evidence="1" key="1">
    <citation type="journal article" date="2013" name="PLoS ONE">
        <title>Metagenomic insights into the carbohydrate-active enzymes carried by the microorganisms adhering to solid digesta in the rumen of cows.</title>
        <authorList>
            <person name="Wang L."/>
            <person name="Hatem A."/>
            <person name="Catalyurek U.V."/>
            <person name="Morrison M."/>
            <person name="Yu Z."/>
        </authorList>
    </citation>
    <scope>NUCLEOTIDE SEQUENCE</scope>
</reference>
<sequence length="90" mass="10725">MYRLLLSDTAFRALNIPIAPEARKELERKIQKNEPTEPIITWKGFILTGYEQDDLCLKYHRSPNIHEICFPRRTDAVAWLCRQQLKRQDL</sequence>